<dbReference type="RefSeq" id="WP_197660522.1">
    <property type="nucleotide sequence ID" value="NZ_JAEAGR010000004.1"/>
</dbReference>
<keyword evidence="1" id="KW-0472">Membrane</keyword>
<keyword evidence="1" id="KW-0812">Transmembrane</keyword>
<feature type="transmembrane region" description="Helical" evidence="1">
    <location>
        <begin position="60"/>
        <end position="79"/>
    </location>
</feature>
<feature type="transmembrane region" description="Helical" evidence="1">
    <location>
        <begin position="20"/>
        <end position="40"/>
    </location>
</feature>
<sequence>MKVFWEIVKTSFKVLIQYKWTFAITLLSQPILVLINYTLFKSIYAYNETSTIKGYELPQMVWFFTGIMIINCFVWNSTVQDMSRKIITGDLTGDLLRPISIFKSELAFCFSSRVIAMMMDLLPGMVIYSLIIFPTFLTPISLLRFVAVAIPAFLLSFICSFLLGLLAMSIKNSTSLGDKIPLK</sequence>
<feature type="transmembrane region" description="Helical" evidence="1">
    <location>
        <begin position="148"/>
        <end position="170"/>
    </location>
</feature>
<keyword evidence="3" id="KW-1185">Reference proteome</keyword>
<evidence type="ECO:0000313" key="2">
    <source>
        <dbReference type="EMBL" id="MBH1940294.1"/>
    </source>
</evidence>
<organism evidence="2 3">
    <name type="scientific">Mobilitalea sibirica</name>
    <dbReference type="NCBI Taxonomy" id="1462919"/>
    <lineage>
        <taxon>Bacteria</taxon>
        <taxon>Bacillati</taxon>
        <taxon>Bacillota</taxon>
        <taxon>Clostridia</taxon>
        <taxon>Lachnospirales</taxon>
        <taxon>Lachnospiraceae</taxon>
        <taxon>Mobilitalea</taxon>
    </lineage>
</organism>
<dbReference type="PANTHER" id="PTHR36832">
    <property type="entry name" value="SLR1174 PROTEIN-RELATED"/>
    <property type="match status" value="1"/>
</dbReference>
<evidence type="ECO:0000313" key="3">
    <source>
        <dbReference type="Proteomes" id="UP000623269"/>
    </source>
</evidence>
<evidence type="ECO:0000256" key="1">
    <source>
        <dbReference type="SAM" id="Phobius"/>
    </source>
</evidence>
<dbReference type="Pfam" id="PF06182">
    <property type="entry name" value="ABC2_membrane_6"/>
    <property type="match status" value="1"/>
</dbReference>
<comment type="caution">
    <text evidence="2">The sequence shown here is derived from an EMBL/GenBank/DDBJ whole genome shotgun (WGS) entry which is preliminary data.</text>
</comment>
<dbReference type="InterPro" id="IPR010390">
    <property type="entry name" value="ABC-2_transporter-like"/>
</dbReference>
<dbReference type="EMBL" id="JAEAGR010000004">
    <property type="protein sequence ID" value="MBH1940294.1"/>
    <property type="molecule type" value="Genomic_DNA"/>
</dbReference>
<gene>
    <name evidence="2" type="ORF">I5677_05215</name>
</gene>
<proteinExistence type="predicted"/>
<name>A0A8J7HCX6_9FIRM</name>
<keyword evidence="1" id="KW-1133">Transmembrane helix</keyword>
<dbReference type="PANTHER" id="PTHR36832:SF2">
    <property type="entry name" value="INTEGRAL MEMBRANE PROTEIN"/>
    <property type="match status" value="1"/>
</dbReference>
<accession>A0A8J7HCX6</accession>
<reference evidence="2" key="1">
    <citation type="submission" date="2020-12" db="EMBL/GenBank/DDBJ databases">
        <title>M. sibirica DSM 26468T genome.</title>
        <authorList>
            <person name="Thieme N."/>
            <person name="Rettenmaier R."/>
            <person name="Zverlov V."/>
            <person name="Liebl W."/>
        </authorList>
    </citation>
    <scope>NUCLEOTIDE SEQUENCE</scope>
    <source>
        <strain evidence="2">DSM 26468</strain>
    </source>
</reference>
<protein>
    <submittedName>
        <fullName evidence="2">ABC-2 family transporter protein</fullName>
    </submittedName>
</protein>
<dbReference type="AlphaFoldDB" id="A0A8J7HCX6"/>
<feature type="transmembrane region" description="Helical" evidence="1">
    <location>
        <begin position="121"/>
        <end position="142"/>
    </location>
</feature>
<dbReference type="Proteomes" id="UP000623269">
    <property type="component" value="Unassembled WGS sequence"/>
</dbReference>